<dbReference type="KEGG" id="spar:SPRG_18342"/>
<gene>
    <name evidence="3" type="ORF">SPRG_18342</name>
</gene>
<feature type="domain" description="DUF7726" evidence="2">
    <location>
        <begin position="324"/>
        <end position="393"/>
    </location>
</feature>
<reference evidence="3 4" key="1">
    <citation type="journal article" date="2013" name="PLoS Genet.">
        <title>Distinctive expansion of potential virulence genes in the genome of the oomycete fish pathogen Saprolegnia parasitica.</title>
        <authorList>
            <person name="Jiang R.H."/>
            <person name="de Bruijn I."/>
            <person name="Haas B.J."/>
            <person name="Belmonte R."/>
            <person name="Lobach L."/>
            <person name="Christie J."/>
            <person name="van den Ackerveken G."/>
            <person name="Bottin A."/>
            <person name="Bulone V."/>
            <person name="Diaz-Moreno S.M."/>
            <person name="Dumas B."/>
            <person name="Fan L."/>
            <person name="Gaulin E."/>
            <person name="Govers F."/>
            <person name="Grenville-Briggs L.J."/>
            <person name="Horner N.R."/>
            <person name="Levin J.Z."/>
            <person name="Mammella M."/>
            <person name="Meijer H.J."/>
            <person name="Morris P."/>
            <person name="Nusbaum C."/>
            <person name="Oome S."/>
            <person name="Phillips A.J."/>
            <person name="van Rooyen D."/>
            <person name="Rzeszutek E."/>
            <person name="Saraiva M."/>
            <person name="Secombes C.J."/>
            <person name="Seidl M.F."/>
            <person name="Snel B."/>
            <person name="Stassen J.H."/>
            <person name="Sykes S."/>
            <person name="Tripathy S."/>
            <person name="van den Berg H."/>
            <person name="Vega-Arreguin J.C."/>
            <person name="Wawra S."/>
            <person name="Young S.K."/>
            <person name="Zeng Q."/>
            <person name="Dieguez-Uribeondo J."/>
            <person name="Russ C."/>
            <person name="Tyler B.M."/>
            <person name="van West P."/>
        </authorList>
    </citation>
    <scope>NUCLEOTIDE SEQUENCE [LARGE SCALE GENOMIC DNA]</scope>
    <source>
        <strain evidence="3 4">CBS 223.65</strain>
    </source>
</reference>
<protein>
    <recommendedName>
        <fullName evidence="2">DUF7726 domain-containing protein</fullName>
    </recommendedName>
</protein>
<dbReference type="EMBL" id="KK584323">
    <property type="protein sequence ID" value="KDO16122.1"/>
    <property type="molecule type" value="Genomic_DNA"/>
</dbReference>
<dbReference type="GeneID" id="24139867"/>
<accession>A0A067BN27</accession>
<dbReference type="OrthoDB" id="78475at2759"/>
<proteinExistence type="predicted"/>
<feature type="domain" description="DUF7726" evidence="2">
    <location>
        <begin position="197"/>
        <end position="267"/>
    </location>
</feature>
<keyword evidence="4" id="KW-1185">Reference proteome</keyword>
<dbReference type="InterPro" id="IPR056143">
    <property type="entry name" value="DUF7726"/>
</dbReference>
<feature type="compositionally biased region" description="Basic and acidic residues" evidence="1">
    <location>
        <begin position="1"/>
        <end position="30"/>
    </location>
</feature>
<dbReference type="AlphaFoldDB" id="A0A067BN27"/>
<dbReference type="STRING" id="695850.A0A067BN27"/>
<dbReference type="Pfam" id="PF24852">
    <property type="entry name" value="DUF7726"/>
    <property type="match status" value="3"/>
</dbReference>
<dbReference type="OMA" id="YAPFTEI"/>
<feature type="compositionally biased region" description="Basic residues" evidence="1">
    <location>
        <begin position="269"/>
        <end position="282"/>
    </location>
</feature>
<feature type="domain" description="DUF7726" evidence="2">
    <location>
        <begin position="54"/>
        <end position="124"/>
    </location>
</feature>
<feature type="region of interest" description="Disordered" evidence="1">
    <location>
        <begin position="1"/>
        <end position="39"/>
    </location>
</feature>
<feature type="region of interest" description="Disordered" evidence="1">
    <location>
        <begin position="269"/>
        <end position="299"/>
    </location>
</feature>
<dbReference type="PANTHER" id="PTHR42339:SF1">
    <property type="entry name" value="HISTONE H1"/>
    <property type="match status" value="1"/>
</dbReference>
<evidence type="ECO:0000256" key="1">
    <source>
        <dbReference type="SAM" id="MobiDB-lite"/>
    </source>
</evidence>
<evidence type="ECO:0000313" key="4">
    <source>
        <dbReference type="Proteomes" id="UP000030745"/>
    </source>
</evidence>
<dbReference type="PANTHER" id="PTHR42339">
    <property type="entry name" value="HISTONE H1"/>
    <property type="match status" value="1"/>
</dbReference>
<evidence type="ECO:0000259" key="2">
    <source>
        <dbReference type="Pfam" id="PF24852"/>
    </source>
</evidence>
<evidence type="ECO:0000313" key="3">
    <source>
        <dbReference type="EMBL" id="KDO16122.1"/>
    </source>
</evidence>
<dbReference type="Proteomes" id="UP000030745">
    <property type="component" value="Unassembled WGS sequence"/>
</dbReference>
<sequence length="426" mass="47732">LAKREKKEKADAKKAGAKRKADTTTDEAPRAKKSASGSDRLAEIDAVELDEDAPVYDDCDVVRDHLQQFFLAKEASQVNLAKHLGFSITPLRNFLMKKGRREGSGSAVYGAAYRFFEKRRLLDGLPKSAKRLKIEKTLPEGYPLRKDPTHYYLLPGEEVPTTSEAADQVPAGPAPVLSASEESDDPDDEKYDLMLREKWSCNAIRSKIQKFLATKVMTQTAFLKDIGANSNSYQRFMKLKGPYGGCDNSTYSGSLHFFYQREKKEKKAKAAAKAAAPKRKKAASNDDSEDEAPLASAKKAKTTKLSGADRLAQIEAVELPEKLHVYDDCDVVRDHLQQFILAKECTQVALSAHLGFSVASLRKYLAMHGKREGSGSIVYKTAYFFFEKLRLLENKPKTNKRLKMEKTMPQGYSLERDSKYGWVYCP</sequence>
<name>A0A067BN27_SAPPC</name>
<dbReference type="VEuPathDB" id="FungiDB:SPRG_18342"/>
<organism evidence="3 4">
    <name type="scientific">Saprolegnia parasitica (strain CBS 223.65)</name>
    <dbReference type="NCBI Taxonomy" id="695850"/>
    <lineage>
        <taxon>Eukaryota</taxon>
        <taxon>Sar</taxon>
        <taxon>Stramenopiles</taxon>
        <taxon>Oomycota</taxon>
        <taxon>Saprolegniomycetes</taxon>
        <taxon>Saprolegniales</taxon>
        <taxon>Saprolegniaceae</taxon>
        <taxon>Saprolegnia</taxon>
    </lineage>
</organism>
<feature type="non-terminal residue" evidence="3">
    <location>
        <position position="1"/>
    </location>
</feature>
<feature type="region of interest" description="Disordered" evidence="1">
    <location>
        <begin position="162"/>
        <end position="188"/>
    </location>
</feature>
<dbReference type="RefSeq" id="XP_012213171.1">
    <property type="nucleotide sequence ID" value="XM_012357781.1"/>
</dbReference>